<gene>
    <name evidence="2" type="ORF">OUZ56_033272</name>
</gene>
<evidence type="ECO:0000313" key="2">
    <source>
        <dbReference type="EMBL" id="KAK4045585.1"/>
    </source>
</evidence>
<dbReference type="PANTHER" id="PTHR34153">
    <property type="entry name" value="SI:CH211-262H13.3-RELATED-RELATED"/>
    <property type="match status" value="1"/>
</dbReference>
<dbReference type="EMBL" id="JAOYFB010000046">
    <property type="protein sequence ID" value="KAK4045585.1"/>
    <property type="molecule type" value="Genomic_DNA"/>
</dbReference>
<feature type="region of interest" description="Disordered" evidence="1">
    <location>
        <begin position="56"/>
        <end position="88"/>
    </location>
</feature>
<keyword evidence="3" id="KW-1185">Reference proteome</keyword>
<comment type="caution">
    <text evidence="2">The sequence shown here is derived from an EMBL/GenBank/DDBJ whole genome shotgun (WGS) entry which is preliminary data.</text>
</comment>
<protein>
    <recommendedName>
        <fullName evidence="4">DUF4806 domain-containing protein</fullName>
    </recommendedName>
</protein>
<evidence type="ECO:0000313" key="3">
    <source>
        <dbReference type="Proteomes" id="UP001234178"/>
    </source>
</evidence>
<feature type="region of interest" description="Disordered" evidence="1">
    <location>
        <begin position="359"/>
        <end position="427"/>
    </location>
</feature>
<evidence type="ECO:0000256" key="1">
    <source>
        <dbReference type="SAM" id="MobiDB-lite"/>
    </source>
</evidence>
<name>A0ABR0BAV0_9CRUS</name>
<accession>A0ABR0BAV0</accession>
<organism evidence="2 3">
    <name type="scientific">Daphnia magna</name>
    <dbReference type="NCBI Taxonomy" id="35525"/>
    <lineage>
        <taxon>Eukaryota</taxon>
        <taxon>Metazoa</taxon>
        <taxon>Ecdysozoa</taxon>
        <taxon>Arthropoda</taxon>
        <taxon>Crustacea</taxon>
        <taxon>Branchiopoda</taxon>
        <taxon>Diplostraca</taxon>
        <taxon>Cladocera</taxon>
        <taxon>Anomopoda</taxon>
        <taxon>Daphniidae</taxon>
        <taxon>Daphnia</taxon>
    </lineage>
</organism>
<sequence>MASHNVFLPVSQEFSVQGRKPWDEEKWFNYSCTKRAEFESYKDAKTWIPYAQKHSDFNSESEKEPLGKGKRHKRQRTAYSPSPDLIGSSEEEGFFQQGSSHVKTPIVPSTLQDSYLQSMQTTENIQVLNGPFSLPHSNASLLLILICFVLHQCDSGFGSYYTTPREIANTPSLLISSIGVGGALVRYEPAAEKNTIEFHRSILKQLAKLSQNSALQASVIEARMNDIDAKLKAFVDQPHERRAEVDAATTSVVMPTLPIPSMEMLLTFEDMLINDDIRFELSRIVKAGCGITLADAVKRAWLKRLSLQVRALCNWCGKPRKGIQKHKLEGSRVTGAVFRGIRSITQFKNSTDAELEHETKKVFKHAPERARNHGARGDDDDDDDDRGNILERPVAGKSTRPSDPRPPRAGRSGYVANEHFAVLRTSH</sequence>
<dbReference type="Proteomes" id="UP001234178">
    <property type="component" value="Unassembled WGS sequence"/>
</dbReference>
<reference evidence="2 3" key="1">
    <citation type="journal article" date="2023" name="Nucleic Acids Res.">
        <title>The hologenome of Daphnia magna reveals possible DNA methylation and microbiome-mediated evolution of the host genome.</title>
        <authorList>
            <person name="Chaturvedi A."/>
            <person name="Li X."/>
            <person name="Dhandapani V."/>
            <person name="Marshall H."/>
            <person name="Kissane S."/>
            <person name="Cuenca-Cambronero M."/>
            <person name="Asole G."/>
            <person name="Calvet F."/>
            <person name="Ruiz-Romero M."/>
            <person name="Marangio P."/>
            <person name="Guigo R."/>
            <person name="Rago D."/>
            <person name="Mirbahai L."/>
            <person name="Eastwood N."/>
            <person name="Colbourne J.K."/>
            <person name="Zhou J."/>
            <person name="Mallon E."/>
            <person name="Orsini L."/>
        </authorList>
    </citation>
    <scope>NUCLEOTIDE SEQUENCE [LARGE SCALE GENOMIC DNA]</scope>
    <source>
        <strain evidence="2">LRV0_1</strain>
    </source>
</reference>
<proteinExistence type="predicted"/>
<evidence type="ECO:0008006" key="4">
    <source>
        <dbReference type="Google" id="ProtNLM"/>
    </source>
</evidence>
<feature type="compositionally biased region" description="Basic and acidic residues" evidence="1">
    <location>
        <begin position="56"/>
        <end position="67"/>
    </location>
</feature>
<feature type="compositionally biased region" description="Basic and acidic residues" evidence="1">
    <location>
        <begin position="359"/>
        <end position="377"/>
    </location>
</feature>
<dbReference type="PANTHER" id="PTHR34153:SF2">
    <property type="entry name" value="SI:CH211-262H13.3-RELATED"/>
    <property type="match status" value="1"/>
</dbReference>